<name>A0A7N0US07_KALFE</name>
<dbReference type="AlphaFoldDB" id="A0A7N0US07"/>
<proteinExistence type="predicted"/>
<evidence type="ECO:0000313" key="1">
    <source>
        <dbReference type="EnsemblPlants" id="Kaladp0082s0176.1.v1.1.CDS.1"/>
    </source>
</evidence>
<dbReference type="Proteomes" id="UP000594263">
    <property type="component" value="Unplaced"/>
</dbReference>
<evidence type="ECO:0000313" key="2">
    <source>
        <dbReference type="Proteomes" id="UP000594263"/>
    </source>
</evidence>
<keyword evidence="2" id="KW-1185">Reference proteome</keyword>
<organism evidence="1 2">
    <name type="scientific">Kalanchoe fedtschenkoi</name>
    <name type="common">Lavender scallops</name>
    <name type="synonym">South American air plant</name>
    <dbReference type="NCBI Taxonomy" id="63787"/>
    <lineage>
        <taxon>Eukaryota</taxon>
        <taxon>Viridiplantae</taxon>
        <taxon>Streptophyta</taxon>
        <taxon>Embryophyta</taxon>
        <taxon>Tracheophyta</taxon>
        <taxon>Spermatophyta</taxon>
        <taxon>Magnoliopsida</taxon>
        <taxon>eudicotyledons</taxon>
        <taxon>Gunneridae</taxon>
        <taxon>Pentapetalae</taxon>
        <taxon>Saxifragales</taxon>
        <taxon>Crassulaceae</taxon>
        <taxon>Kalanchoe</taxon>
    </lineage>
</organism>
<dbReference type="Gramene" id="Kaladp0082s0176.1.v1.1">
    <property type="protein sequence ID" value="Kaladp0082s0176.1.v1.1.CDS.1"/>
    <property type="gene ID" value="Kaladp0082s0176.v1.1"/>
</dbReference>
<protein>
    <submittedName>
        <fullName evidence="1">Uncharacterized protein</fullName>
    </submittedName>
</protein>
<dbReference type="EnsemblPlants" id="Kaladp0082s0176.1.v1.1">
    <property type="protein sequence ID" value="Kaladp0082s0176.1.v1.1.CDS.1"/>
    <property type="gene ID" value="Kaladp0082s0176.v1.1"/>
</dbReference>
<reference evidence="1" key="1">
    <citation type="submission" date="2021-01" db="UniProtKB">
        <authorList>
            <consortium name="EnsemblPlants"/>
        </authorList>
    </citation>
    <scope>IDENTIFICATION</scope>
</reference>
<accession>A0A7N0US07</accession>
<sequence>MEICHKRIQTSTIRKPDAERKNSFPEYIYVLNLFGIHFMKRDTEGLTNSIAQYKQALICKRIHHNNNILNVCHNCFLQSPRPTIIRNIVCN</sequence>